<dbReference type="EMBL" id="KQ435706">
    <property type="protein sequence ID" value="KOX80192.1"/>
    <property type="molecule type" value="Genomic_DNA"/>
</dbReference>
<sequence>MNDDLTITVIMRLYCQINTRDTLILRLFVEIKWHSIGNNHPVQMLDIGDGIDKYKEQRKAENFTVLSFEKITSLISCISSIDKASDNMSHVRVSNVSDTSEECINNGSLEKSRQWSATNEYITDEKIDSVIEYEPYRDKSVIFIRKKSSLGCQMSQTKQYQIESLDSGEKRNGNEEEAFHGFSEYRTRYSELIEKVVAKARRKGDKYKKREEGWDNLKT</sequence>
<reference evidence="1 2" key="1">
    <citation type="submission" date="2015-07" db="EMBL/GenBank/DDBJ databases">
        <title>The genome of Melipona quadrifasciata.</title>
        <authorList>
            <person name="Pan H."/>
            <person name="Kapheim K."/>
        </authorList>
    </citation>
    <scope>NUCLEOTIDE SEQUENCE [LARGE SCALE GENOMIC DNA]</scope>
    <source>
        <strain evidence="1">0111107301</strain>
        <tissue evidence="1">Whole body</tissue>
    </source>
</reference>
<protein>
    <submittedName>
        <fullName evidence="1">Uncharacterized protein</fullName>
    </submittedName>
</protein>
<proteinExistence type="predicted"/>
<accession>A0A0N0BK81</accession>
<dbReference type="AlphaFoldDB" id="A0A0N0BK81"/>
<name>A0A0N0BK81_9HYME</name>
<gene>
    <name evidence="1" type="ORF">WN51_08369</name>
</gene>
<keyword evidence="2" id="KW-1185">Reference proteome</keyword>
<evidence type="ECO:0000313" key="2">
    <source>
        <dbReference type="Proteomes" id="UP000053105"/>
    </source>
</evidence>
<evidence type="ECO:0000313" key="1">
    <source>
        <dbReference type="EMBL" id="KOX80192.1"/>
    </source>
</evidence>
<dbReference type="Proteomes" id="UP000053105">
    <property type="component" value="Unassembled WGS sequence"/>
</dbReference>
<organism evidence="1 2">
    <name type="scientific">Melipona quadrifasciata</name>
    <dbReference type="NCBI Taxonomy" id="166423"/>
    <lineage>
        <taxon>Eukaryota</taxon>
        <taxon>Metazoa</taxon>
        <taxon>Ecdysozoa</taxon>
        <taxon>Arthropoda</taxon>
        <taxon>Hexapoda</taxon>
        <taxon>Insecta</taxon>
        <taxon>Pterygota</taxon>
        <taxon>Neoptera</taxon>
        <taxon>Endopterygota</taxon>
        <taxon>Hymenoptera</taxon>
        <taxon>Apocrita</taxon>
        <taxon>Aculeata</taxon>
        <taxon>Apoidea</taxon>
        <taxon>Anthophila</taxon>
        <taxon>Apidae</taxon>
        <taxon>Melipona</taxon>
    </lineage>
</organism>